<comment type="subcellular location">
    <subcellularLocation>
        <location evidence="1">Endomembrane system</location>
        <topology evidence="1">Multi-pass membrane protein</topology>
    </subcellularLocation>
</comment>
<name>A0ABX8AG40_9BRAD</name>
<dbReference type="Pfam" id="PF06803">
    <property type="entry name" value="DUF1232"/>
    <property type="match status" value="1"/>
</dbReference>
<protein>
    <submittedName>
        <fullName evidence="7">DUF1232 domain-containing protein</fullName>
    </submittedName>
</protein>
<keyword evidence="4 5" id="KW-0472">Membrane</keyword>
<gene>
    <name evidence="7" type="ORF">RPMA_04945</name>
</gene>
<accession>A0ABX8AG40</accession>
<sequence length="129" mass="14272">MFSQIKHWARTIKTDAHAVYLAARDPRIPWFAKILAIAVAAYALSPIDLIPDFIPVLGYLDDLIIVPAGIWLVVALVPADVMDEYRAKAREAAGRPTSRAGMIAIILLWIASASLLGWIGYRYWTRGPA</sequence>
<feature type="transmembrane region" description="Helical" evidence="5">
    <location>
        <begin position="30"/>
        <end position="50"/>
    </location>
</feature>
<evidence type="ECO:0000256" key="2">
    <source>
        <dbReference type="ARBA" id="ARBA00022692"/>
    </source>
</evidence>
<feature type="transmembrane region" description="Helical" evidence="5">
    <location>
        <begin position="100"/>
        <end position="121"/>
    </location>
</feature>
<dbReference type="EMBL" id="CP036498">
    <property type="protein sequence ID" value="QUS42262.1"/>
    <property type="molecule type" value="Genomic_DNA"/>
</dbReference>
<evidence type="ECO:0000256" key="4">
    <source>
        <dbReference type="ARBA" id="ARBA00023136"/>
    </source>
</evidence>
<evidence type="ECO:0000256" key="1">
    <source>
        <dbReference type="ARBA" id="ARBA00004127"/>
    </source>
</evidence>
<proteinExistence type="predicted"/>
<feature type="domain" description="DUF1232" evidence="6">
    <location>
        <begin position="32"/>
        <end position="67"/>
    </location>
</feature>
<evidence type="ECO:0000256" key="3">
    <source>
        <dbReference type="ARBA" id="ARBA00022989"/>
    </source>
</evidence>
<evidence type="ECO:0000313" key="8">
    <source>
        <dbReference type="Proteomes" id="UP000682843"/>
    </source>
</evidence>
<keyword evidence="8" id="KW-1185">Reference proteome</keyword>
<feature type="transmembrane region" description="Helical" evidence="5">
    <location>
        <begin position="56"/>
        <end position="79"/>
    </location>
</feature>
<evidence type="ECO:0000259" key="6">
    <source>
        <dbReference type="Pfam" id="PF06803"/>
    </source>
</evidence>
<dbReference type="InterPro" id="IPR010652">
    <property type="entry name" value="DUF1232"/>
</dbReference>
<reference evidence="7 8" key="1">
    <citation type="submission" date="2019-02" db="EMBL/GenBank/DDBJ databases">
        <title>Emended description of the genus Rhodopseudomonas and description of Rhodopseudomonas albus sp. nov., a non-phototrophic, heavy-metal-tolerant bacterium isolated from garden soil.</title>
        <authorList>
            <person name="Bao Z."/>
            <person name="Cao W.W."/>
            <person name="Sato Y."/>
            <person name="Nishizawa T."/>
            <person name="Zhao J."/>
            <person name="Guo Y."/>
            <person name="Ohta H."/>
        </authorList>
    </citation>
    <scope>NUCLEOTIDE SEQUENCE [LARGE SCALE GENOMIC DNA]</scope>
    <source>
        <strain evidence="7 8">SK50-23</strain>
    </source>
</reference>
<organism evidence="7 8">
    <name type="scientific">Tardiphaga alba</name>
    <dbReference type="NCBI Taxonomy" id="340268"/>
    <lineage>
        <taxon>Bacteria</taxon>
        <taxon>Pseudomonadati</taxon>
        <taxon>Pseudomonadota</taxon>
        <taxon>Alphaproteobacteria</taxon>
        <taxon>Hyphomicrobiales</taxon>
        <taxon>Nitrobacteraceae</taxon>
        <taxon>Tardiphaga</taxon>
    </lineage>
</organism>
<keyword evidence="2 5" id="KW-0812">Transmembrane</keyword>
<keyword evidence="3 5" id="KW-1133">Transmembrane helix</keyword>
<evidence type="ECO:0000313" key="7">
    <source>
        <dbReference type="EMBL" id="QUS42262.1"/>
    </source>
</evidence>
<evidence type="ECO:0000256" key="5">
    <source>
        <dbReference type="SAM" id="Phobius"/>
    </source>
</evidence>
<dbReference type="Proteomes" id="UP000682843">
    <property type="component" value="Chromosome"/>
</dbReference>